<organism evidence="3 4">
    <name type="scientific">Ectopseudomonas mendocina</name>
    <name type="common">Pseudomonas mendocina</name>
    <dbReference type="NCBI Taxonomy" id="300"/>
    <lineage>
        <taxon>Bacteria</taxon>
        <taxon>Pseudomonadati</taxon>
        <taxon>Pseudomonadota</taxon>
        <taxon>Gammaproteobacteria</taxon>
        <taxon>Pseudomonadales</taxon>
        <taxon>Pseudomonadaceae</taxon>
        <taxon>Ectopseudomonas</taxon>
    </lineage>
</organism>
<keyword evidence="4" id="KW-1185">Reference proteome</keyword>
<comment type="similarity">
    <text evidence="1">Belongs to the peptidase C56 family.</text>
</comment>
<sequence>MNKKVAVILSGCGVYDGAEIHESVITLLRLDQRGAQVQCFAPNIPQLHVVDHYSGDEMDGTRNVLVESARIARGNIKDVKELHAADFDAVILPGGFGAAKNLSDFATAGANCTVQPDVLQAVQAFASAGKPVGLMCIAPAMAAKIFGAGVICTIGKDADTAAALTQMGAQHEECEVSDIVEDEKHKLVTTPAYMLAQSISEAASGINKLVDRILELSAHPAA</sequence>
<feature type="domain" description="DJ-1/PfpI" evidence="2">
    <location>
        <begin position="15"/>
        <end position="144"/>
    </location>
</feature>
<comment type="catalytic activity">
    <reaction evidence="1">
        <text>glyoxal + H2O = glycolate + H(+)</text>
        <dbReference type="Rhea" id="RHEA:51672"/>
        <dbReference type="ChEBI" id="CHEBI:15377"/>
        <dbReference type="ChEBI" id="CHEBI:15378"/>
        <dbReference type="ChEBI" id="CHEBI:29805"/>
        <dbReference type="ChEBI" id="CHEBI:34779"/>
    </reaction>
</comment>
<accession>A0ABZ2RES3</accession>
<dbReference type="NCBIfam" id="NF008747">
    <property type="entry name" value="PRK11780.1"/>
    <property type="match status" value="1"/>
</dbReference>
<dbReference type="EMBL" id="CP148074">
    <property type="protein sequence ID" value="WXL25530.1"/>
    <property type="molecule type" value="Genomic_DNA"/>
</dbReference>
<evidence type="ECO:0000313" key="3">
    <source>
        <dbReference type="EMBL" id="WXL25530.1"/>
    </source>
</evidence>
<evidence type="ECO:0000259" key="2">
    <source>
        <dbReference type="Pfam" id="PF01965"/>
    </source>
</evidence>
<dbReference type="InterPro" id="IPR002818">
    <property type="entry name" value="DJ-1/PfpI"/>
</dbReference>
<evidence type="ECO:0000256" key="1">
    <source>
        <dbReference type="PIRNR" id="PIRNR006320"/>
    </source>
</evidence>
<dbReference type="CDD" id="cd03133">
    <property type="entry name" value="GATase1_ES1"/>
    <property type="match status" value="1"/>
</dbReference>
<reference evidence="3 4" key="1">
    <citation type="submission" date="2024-03" db="EMBL/GenBank/DDBJ databases">
        <title>Complete genome of BD2.</title>
        <authorList>
            <person name="Cao G."/>
        </authorList>
    </citation>
    <scope>NUCLEOTIDE SEQUENCE [LARGE SCALE GENOMIC DNA]</scope>
    <source>
        <strain evidence="3 4">BD2</strain>
    </source>
</reference>
<dbReference type="PANTHER" id="PTHR10224">
    <property type="entry name" value="ES1 PROTEIN HOMOLOG, MITOCHONDRIAL"/>
    <property type="match status" value="1"/>
</dbReference>
<proteinExistence type="inferred from homology"/>
<dbReference type="SUPFAM" id="SSF52317">
    <property type="entry name" value="Class I glutamine amidotransferase-like"/>
    <property type="match status" value="1"/>
</dbReference>
<dbReference type="Pfam" id="PF01965">
    <property type="entry name" value="DJ-1_PfpI"/>
    <property type="match status" value="1"/>
</dbReference>
<protein>
    <recommendedName>
        <fullName evidence="1">Glyoxalase</fullName>
    </recommendedName>
</protein>
<gene>
    <name evidence="3" type="primary">elbB</name>
    <name evidence="3" type="ORF">WG219_19885</name>
</gene>
<dbReference type="GO" id="GO:0016829">
    <property type="term" value="F:lyase activity"/>
    <property type="evidence" value="ECO:0007669"/>
    <property type="project" value="UniProtKB-KW"/>
</dbReference>
<dbReference type="InterPro" id="IPR029062">
    <property type="entry name" value="Class_I_gatase-like"/>
</dbReference>
<dbReference type="PANTHER" id="PTHR10224:SF12">
    <property type="entry name" value="GLYOXALASE ELBB"/>
    <property type="match status" value="1"/>
</dbReference>
<evidence type="ECO:0000313" key="4">
    <source>
        <dbReference type="Proteomes" id="UP001476583"/>
    </source>
</evidence>
<comment type="function">
    <text evidence="1">Displays glyoxalase activity, catalyzing the conversion of glyoxal to glycolate.</text>
</comment>
<dbReference type="Gene3D" id="3.40.50.880">
    <property type="match status" value="1"/>
</dbReference>
<dbReference type="InterPro" id="IPR026041">
    <property type="entry name" value="ElbB"/>
</dbReference>
<name>A0ABZ2RES3_ECTME</name>
<dbReference type="PIRSF" id="PIRSF006320">
    <property type="entry name" value="Elb2"/>
    <property type="match status" value="1"/>
</dbReference>
<dbReference type="Proteomes" id="UP001476583">
    <property type="component" value="Chromosome"/>
</dbReference>
<keyword evidence="1 3" id="KW-0456">Lyase</keyword>